<evidence type="ECO:0000259" key="12">
    <source>
        <dbReference type="PROSITE" id="PS51416"/>
    </source>
</evidence>
<dbReference type="SUPFAM" id="SSF57850">
    <property type="entry name" value="RING/U-box"/>
    <property type="match status" value="1"/>
</dbReference>
<dbReference type="GO" id="GO:0004842">
    <property type="term" value="F:ubiquitin-protein transferase activity"/>
    <property type="evidence" value="ECO:0007669"/>
    <property type="project" value="InterPro"/>
</dbReference>
<dbReference type="Gene3D" id="3.30.60.90">
    <property type="match status" value="1"/>
</dbReference>
<keyword evidence="8" id="KW-0862">Zinc</keyword>
<dbReference type="SUPFAM" id="SSF159034">
    <property type="entry name" value="Mib/herc2 domain-like"/>
    <property type="match status" value="2"/>
</dbReference>
<evidence type="ECO:0000256" key="4">
    <source>
        <dbReference type="ARBA" id="ARBA00022723"/>
    </source>
</evidence>
<feature type="domain" description="ZZ-type" evidence="11">
    <location>
        <begin position="86"/>
        <end position="138"/>
    </location>
</feature>
<dbReference type="PROSITE" id="PS50135">
    <property type="entry name" value="ZF_ZZ_2"/>
    <property type="match status" value="1"/>
</dbReference>
<proteinExistence type="predicted"/>
<dbReference type="PROSITE" id="PS51416">
    <property type="entry name" value="MIB_HERC2"/>
    <property type="match status" value="2"/>
</dbReference>
<dbReference type="InterPro" id="IPR042056">
    <property type="entry name" value="MIB1/2_ZZ"/>
</dbReference>
<dbReference type="AlphaFoldDB" id="A0A2J8R7K8"/>
<dbReference type="PANTHER" id="PTHR24202">
    <property type="entry name" value="E3 UBIQUITIN-PROTEIN LIGASE MIB2"/>
    <property type="match status" value="1"/>
</dbReference>
<dbReference type="GO" id="GO:0008270">
    <property type="term" value="F:zinc ion binding"/>
    <property type="evidence" value="ECO:0007669"/>
    <property type="project" value="UniProtKB-KW"/>
</dbReference>
<dbReference type="Pfam" id="PF00569">
    <property type="entry name" value="ZZ"/>
    <property type="match status" value="1"/>
</dbReference>
<dbReference type="GO" id="GO:0016567">
    <property type="term" value="P:protein ubiquitination"/>
    <property type="evidence" value="ECO:0007669"/>
    <property type="project" value="UniProtKB-UniPathway"/>
</dbReference>
<feature type="compositionally biased region" description="Basic residues" evidence="10">
    <location>
        <begin position="261"/>
        <end position="270"/>
    </location>
</feature>
<organism evidence="13">
    <name type="scientific">Pongo abelii</name>
    <name type="common">Sumatran orangutan</name>
    <name type="synonym">Pongo pygmaeus abelii</name>
    <dbReference type="NCBI Taxonomy" id="9601"/>
    <lineage>
        <taxon>Eukaryota</taxon>
        <taxon>Metazoa</taxon>
        <taxon>Chordata</taxon>
        <taxon>Craniata</taxon>
        <taxon>Vertebrata</taxon>
        <taxon>Euteleostomi</taxon>
        <taxon>Mammalia</taxon>
        <taxon>Eutheria</taxon>
        <taxon>Euarchontoglires</taxon>
        <taxon>Primates</taxon>
        <taxon>Haplorrhini</taxon>
        <taxon>Catarrhini</taxon>
        <taxon>Hominidae</taxon>
        <taxon>Pongo</taxon>
    </lineage>
</organism>
<comment type="pathway">
    <text evidence="2">Protein modification; protein ubiquitination.</text>
</comment>
<evidence type="ECO:0000256" key="6">
    <source>
        <dbReference type="ARBA" id="ARBA00022771"/>
    </source>
</evidence>
<evidence type="ECO:0000256" key="3">
    <source>
        <dbReference type="ARBA" id="ARBA00022490"/>
    </source>
</evidence>
<reference evidence="13" key="1">
    <citation type="submission" date="2017-12" db="EMBL/GenBank/DDBJ databases">
        <title>High-resolution comparative analysis of great ape genomes.</title>
        <authorList>
            <person name="Pollen A."/>
            <person name="Hastie A."/>
            <person name="Hormozdiari F."/>
            <person name="Dougherty M."/>
            <person name="Liu R."/>
            <person name="Chaisson M."/>
            <person name="Hoppe E."/>
            <person name="Hill C."/>
            <person name="Pang A."/>
            <person name="Hillier L."/>
            <person name="Baker C."/>
            <person name="Armstrong J."/>
            <person name="Shendure J."/>
            <person name="Paten B."/>
            <person name="Wilson R."/>
            <person name="Chao H."/>
            <person name="Schneider V."/>
            <person name="Ventura M."/>
            <person name="Kronenberg Z."/>
            <person name="Murali S."/>
            <person name="Gordon D."/>
            <person name="Cantsilieris S."/>
            <person name="Munson K."/>
            <person name="Nelson B."/>
            <person name="Raja A."/>
            <person name="Underwood J."/>
            <person name="Diekhans M."/>
            <person name="Fiddes I."/>
            <person name="Haussler D."/>
            <person name="Eichler E."/>
        </authorList>
    </citation>
    <scope>NUCLEOTIDE SEQUENCE [LARGE SCALE GENOMIC DNA]</scope>
    <source>
        <strain evidence="13">Susie</strain>
    </source>
</reference>
<dbReference type="PROSITE" id="PS01357">
    <property type="entry name" value="ZF_ZZ_1"/>
    <property type="match status" value="1"/>
</dbReference>
<keyword evidence="4" id="KW-0479">Metal-binding</keyword>
<dbReference type="PANTHER" id="PTHR24202:SF4">
    <property type="entry name" value="E3 UBIQUITIN-PROTEIN LIGASE MIB2-RELATED"/>
    <property type="match status" value="1"/>
</dbReference>
<keyword evidence="7" id="KW-0833">Ubl conjugation pathway</keyword>
<name>A0A2J8R7K8_PONAB</name>
<evidence type="ECO:0000256" key="2">
    <source>
        <dbReference type="ARBA" id="ARBA00004906"/>
    </source>
</evidence>
<sequence length="316" mass="35040">MDPDPQAGVQVGMRVVRGVDWKWGQQDGGEGGVGTVVELGRHGSPSTPDRTVVVQWDQGTRTNYRAGYQGAHDLLLYDNAQIGVRHPNIICDCCKKHGLRGMRWKCRVCLDYDLCTQCYMHNKHELAHAFDRYETAHSRPVTLSPRQGLLRIPLRGIFQGAKVVRGPDWEWGSQDGGEGKPGRVVDIRGWDVETGRSVASVTWADGTTNVYRVGHKGKVDLKCVGEAAGGFYYKDHLPRLGKPAELQRRDGGVYRTDGHRASHHGPRGRARAVQPRDALDLPPRGAHQASQGSHLGLTPARSWLLSAWTLLPWLWG</sequence>
<comment type="caution">
    <text evidence="13">The sequence shown here is derived from an EMBL/GenBank/DDBJ whole genome shotgun (WGS) entry which is preliminary data.</text>
</comment>
<dbReference type="SMART" id="SM00291">
    <property type="entry name" value="ZnF_ZZ"/>
    <property type="match status" value="1"/>
</dbReference>
<dbReference type="InterPro" id="IPR000433">
    <property type="entry name" value="Znf_ZZ"/>
</dbReference>
<dbReference type="Gene3D" id="2.30.30.40">
    <property type="entry name" value="SH3 Domains"/>
    <property type="match status" value="2"/>
</dbReference>
<comment type="subcellular location">
    <subcellularLocation>
        <location evidence="1">Cytoplasm</location>
    </subcellularLocation>
</comment>
<evidence type="ECO:0000259" key="11">
    <source>
        <dbReference type="PROSITE" id="PS50135"/>
    </source>
</evidence>
<keyword evidence="5" id="KW-0677">Repeat</keyword>
<dbReference type="InterPro" id="IPR043145">
    <property type="entry name" value="Znf_ZZ_sf"/>
</dbReference>
<evidence type="ECO:0000256" key="7">
    <source>
        <dbReference type="ARBA" id="ARBA00022786"/>
    </source>
</evidence>
<feature type="domain" description="MIB/HERC2" evidence="12">
    <location>
        <begin position="149"/>
        <end position="227"/>
    </location>
</feature>
<dbReference type="FunFam" id="2.30.30.40:FF:000078">
    <property type="entry name" value="Putative e3 ubiquitin-protein ligase mib2"/>
    <property type="match status" value="1"/>
</dbReference>
<dbReference type="EMBL" id="NDHI03003740">
    <property type="protein sequence ID" value="PNJ04487.1"/>
    <property type="molecule type" value="Genomic_DNA"/>
</dbReference>
<keyword evidence="6 9" id="KW-0863">Zinc-finger</keyword>
<protein>
    <submittedName>
        <fullName evidence="13">MIB2 isoform 15</fullName>
    </submittedName>
</protein>
<accession>A0A2J8R7K8</accession>
<feature type="domain" description="MIB/HERC2" evidence="12">
    <location>
        <begin position="1"/>
        <end position="80"/>
    </location>
</feature>
<keyword evidence="3" id="KW-0963">Cytoplasm</keyword>
<dbReference type="UniPathway" id="UPA00143"/>
<evidence type="ECO:0000256" key="10">
    <source>
        <dbReference type="SAM" id="MobiDB-lite"/>
    </source>
</evidence>
<evidence type="ECO:0000256" key="9">
    <source>
        <dbReference type="PROSITE-ProRule" id="PRU00228"/>
    </source>
</evidence>
<dbReference type="InterPro" id="IPR037252">
    <property type="entry name" value="Mib_Herc2_sf"/>
</dbReference>
<dbReference type="CDD" id="cd02339">
    <property type="entry name" value="ZZ_Mind_bomb"/>
    <property type="match status" value="1"/>
</dbReference>
<gene>
    <name evidence="13" type="ORF">CR201_G0053298</name>
</gene>
<evidence type="ECO:0000256" key="1">
    <source>
        <dbReference type="ARBA" id="ARBA00004496"/>
    </source>
</evidence>
<dbReference type="InterPro" id="IPR010606">
    <property type="entry name" value="Mib_Herc2"/>
</dbReference>
<evidence type="ECO:0000313" key="13">
    <source>
        <dbReference type="EMBL" id="PNJ04487.1"/>
    </source>
</evidence>
<evidence type="ECO:0000256" key="5">
    <source>
        <dbReference type="ARBA" id="ARBA00022737"/>
    </source>
</evidence>
<evidence type="ECO:0000256" key="8">
    <source>
        <dbReference type="ARBA" id="ARBA00022833"/>
    </source>
</evidence>
<dbReference type="FunFam" id="3.30.60.90:FF:000004">
    <property type="entry name" value="Putative E3 ubiquitin-protein ligase MIB2"/>
    <property type="match status" value="1"/>
</dbReference>
<dbReference type="GO" id="GO:0005737">
    <property type="term" value="C:cytoplasm"/>
    <property type="evidence" value="ECO:0007669"/>
    <property type="project" value="UniProtKB-SubCell"/>
</dbReference>
<feature type="region of interest" description="Disordered" evidence="10">
    <location>
        <begin position="254"/>
        <end position="274"/>
    </location>
</feature>
<dbReference type="FunFam" id="2.30.30.40:FF:000044">
    <property type="entry name" value="E3 ubiquitin-protein ligase MIB2, putative"/>
    <property type="match status" value="1"/>
</dbReference>
<dbReference type="Pfam" id="PF06701">
    <property type="entry name" value="MIB_HERC2"/>
    <property type="match status" value="2"/>
</dbReference>